<name>A0A4Y7TTU3_COPMI</name>
<dbReference type="AlphaFoldDB" id="A0A4Y7TTU3"/>
<sequence>MVQDSTLHCQCTHPLPAKRRISDAQGDPGRAFYNCATQQCHFFLWEDELPSPPSSSPSAAAAAMIPAGPPLKLSRTPSLAWSFPNSRETEDFSARDQQRLG</sequence>
<comment type="caution">
    <text evidence="7">The sequence shown here is derived from an EMBL/GenBank/DDBJ whole genome shotgun (WGS) entry which is preliminary data.</text>
</comment>
<accession>A0A4Y7TTU3</accession>
<dbReference type="GO" id="GO:0008270">
    <property type="term" value="F:zinc ion binding"/>
    <property type="evidence" value="ECO:0007669"/>
    <property type="project" value="UniProtKB-KW"/>
</dbReference>
<evidence type="ECO:0000313" key="7">
    <source>
        <dbReference type="EMBL" id="TEB37298.1"/>
    </source>
</evidence>
<protein>
    <recommendedName>
        <fullName evidence="6">GRF-type domain-containing protein</fullName>
    </recommendedName>
</protein>
<evidence type="ECO:0000259" key="6">
    <source>
        <dbReference type="PROSITE" id="PS51999"/>
    </source>
</evidence>
<keyword evidence="8" id="KW-1185">Reference proteome</keyword>
<proteinExistence type="predicted"/>
<keyword evidence="1" id="KW-0479">Metal-binding</keyword>
<dbReference type="PROSITE" id="PS51999">
    <property type="entry name" value="ZF_GRF"/>
    <property type="match status" value="1"/>
</dbReference>
<dbReference type="EMBL" id="QPFP01000004">
    <property type="protein sequence ID" value="TEB37298.1"/>
    <property type="molecule type" value="Genomic_DNA"/>
</dbReference>
<dbReference type="InterPro" id="IPR010666">
    <property type="entry name" value="Znf_GRF"/>
</dbReference>
<keyword evidence="2 4" id="KW-0863">Zinc-finger</keyword>
<organism evidence="7 8">
    <name type="scientific">Coprinellus micaceus</name>
    <name type="common">Glistening ink-cap mushroom</name>
    <name type="synonym">Coprinus micaceus</name>
    <dbReference type="NCBI Taxonomy" id="71717"/>
    <lineage>
        <taxon>Eukaryota</taxon>
        <taxon>Fungi</taxon>
        <taxon>Dikarya</taxon>
        <taxon>Basidiomycota</taxon>
        <taxon>Agaricomycotina</taxon>
        <taxon>Agaricomycetes</taxon>
        <taxon>Agaricomycetidae</taxon>
        <taxon>Agaricales</taxon>
        <taxon>Agaricineae</taxon>
        <taxon>Psathyrellaceae</taxon>
        <taxon>Coprinellus</taxon>
    </lineage>
</organism>
<evidence type="ECO:0000256" key="2">
    <source>
        <dbReference type="ARBA" id="ARBA00022771"/>
    </source>
</evidence>
<feature type="compositionally biased region" description="Polar residues" evidence="5">
    <location>
        <begin position="76"/>
        <end position="86"/>
    </location>
</feature>
<dbReference type="Pfam" id="PF06839">
    <property type="entry name" value="Zn_ribbon_GRF"/>
    <property type="match status" value="1"/>
</dbReference>
<gene>
    <name evidence="7" type="ORF">FA13DRAFT_896111</name>
</gene>
<evidence type="ECO:0000256" key="1">
    <source>
        <dbReference type="ARBA" id="ARBA00022723"/>
    </source>
</evidence>
<evidence type="ECO:0000313" key="8">
    <source>
        <dbReference type="Proteomes" id="UP000298030"/>
    </source>
</evidence>
<reference evidence="7 8" key="1">
    <citation type="journal article" date="2019" name="Nat. Ecol. Evol.">
        <title>Megaphylogeny resolves global patterns of mushroom evolution.</title>
        <authorList>
            <person name="Varga T."/>
            <person name="Krizsan K."/>
            <person name="Foldi C."/>
            <person name="Dima B."/>
            <person name="Sanchez-Garcia M."/>
            <person name="Sanchez-Ramirez S."/>
            <person name="Szollosi G.J."/>
            <person name="Szarkandi J.G."/>
            <person name="Papp V."/>
            <person name="Albert L."/>
            <person name="Andreopoulos W."/>
            <person name="Angelini C."/>
            <person name="Antonin V."/>
            <person name="Barry K.W."/>
            <person name="Bougher N.L."/>
            <person name="Buchanan P."/>
            <person name="Buyck B."/>
            <person name="Bense V."/>
            <person name="Catcheside P."/>
            <person name="Chovatia M."/>
            <person name="Cooper J."/>
            <person name="Damon W."/>
            <person name="Desjardin D."/>
            <person name="Finy P."/>
            <person name="Geml J."/>
            <person name="Haridas S."/>
            <person name="Hughes K."/>
            <person name="Justo A."/>
            <person name="Karasinski D."/>
            <person name="Kautmanova I."/>
            <person name="Kiss B."/>
            <person name="Kocsube S."/>
            <person name="Kotiranta H."/>
            <person name="LaButti K.M."/>
            <person name="Lechner B.E."/>
            <person name="Liimatainen K."/>
            <person name="Lipzen A."/>
            <person name="Lukacs Z."/>
            <person name="Mihaltcheva S."/>
            <person name="Morgado L.N."/>
            <person name="Niskanen T."/>
            <person name="Noordeloos M.E."/>
            <person name="Ohm R.A."/>
            <person name="Ortiz-Santana B."/>
            <person name="Ovrebo C."/>
            <person name="Racz N."/>
            <person name="Riley R."/>
            <person name="Savchenko A."/>
            <person name="Shiryaev A."/>
            <person name="Soop K."/>
            <person name="Spirin V."/>
            <person name="Szebenyi C."/>
            <person name="Tomsovsky M."/>
            <person name="Tulloss R.E."/>
            <person name="Uehling J."/>
            <person name="Grigoriev I.V."/>
            <person name="Vagvolgyi C."/>
            <person name="Papp T."/>
            <person name="Martin F.M."/>
            <person name="Miettinen O."/>
            <person name="Hibbett D.S."/>
            <person name="Nagy L.G."/>
        </authorList>
    </citation>
    <scope>NUCLEOTIDE SEQUENCE [LARGE SCALE GENOMIC DNA]</scope>
    <source>
        <strain evidence="7 8">FP101781</strain>
    </source>
</reference>
<evidence type="ECO:0000256" key="4">
    <source>
        <dbReference type="PROSITE-ProRule" id="PRU01343"/>
    </source>
</evidence>
<feature type="compositionally biased region" description="Basic and acidic residues" evidence="5">
    <location>
        <begin position="87"/>
        <end position="101"/>
    </location>
</feature>
<feature type="region of interest" description="Disordered" evidence="5">
    <location>
        <begin position="76"/>
        <end position="101"/>
    </location>
</feature>
<keyword evidence="3" id="KW-0862">Zinc</keyword>
<dbReference type="Proteomes" id="UP000298030">
    <property type="component" value="Unassembled WGS sequence"/>
</dbReference>
<evidence type="ECO:0000256" key="5">
    <source>
        <dbReference type="SAM" id="MobiDB-lite"/>
    </source>
</evidence>
<feature type="domain" description="GRF-type" evidence="6">
    <location>
        <begin position="9"/>
        <end position="49"/>
    </location>
</feature>
<evidence type="ECO:0000256" key="3">
    <source>
        <dbReference type="ARBA" id="ARBA00022833"/>
    </source>
</evidence>